<dbReference type="InterPro" id="IPR005119">
    <property type="entry name" value="LysR_subst-bd"/>
</dbReference>
<reference evidence="6 7" key="1">
    <citation type="submission" date="2016-10" db="EMBL/GenBank/DDBJ databases">
        <authorList>
            <person name="de Groot N.N."/>
        </authorList>
    </citation>
    <scope>NUCLEOTIDE SEQUENCE [LARGE SCALE GENOMIC DNA]</scope>
    <source>
        <strain evidence="6 7">LMG 26867</strain>
    </source>
</reference>
<dbReference type="STRING" id="1148509.SAMN05216222_5270"/>
<gene>
    <name evidence="6" type="ORF">SAMN05216222_5270</name>
</gene>
<dbReference type="EMBL" id="LT629762">
    <property type="protein sequence ID" value="SDT58784.1"/>
    <property type="molecule type" value="Genomic_DNA"/>
</dbReference>
<dbReference type="SUPFAM" id="SSF46785">
    <property type="entry name" value="Winged helix' DNA-binding domain"/>
    <property type="match status" value="1"/>
</dbReference>
<organism evidence="6 7">
    <name type="scientific">Pseudomonas prosekii</name>
    <dbReference type="NCBI Taxonomy" id="1148509"/>
    <lineage>
        <taxon>Bacteria</taxon>
        <taxon>Pseudomonadati</taxon>
        <taxon>Pseudomonadota</taxon>
        <taxon>Gammaproteobacteria</taxon>
        <taxon>Pseudomonadales</taxon>
        <taxon>Pseudomonadaceae</taxon>
        <taxon>Pseudomonas</taxon>
    </lineage>
</organism>
<keyword evidence="2" id="KW-0805">Transcription regulation</keyword>
<dbReference type="InterPro" id="IPR036390">
    <property type="entry name" value="WH_DNA-bd_sf"/>
</dbReference>
<dbReference type="InterPro" id="IPR000847">
    <property type="entry name" value="LysR_HTH_N"/>
</dbReference>
<protein>
    <submittedName>
        <fullName evidence="6">DNA-binding transcriptional regulator, LysR family</fullName>
    </submittedName>
</protein>
<dbReference type="Pfam" id="PF03466">
    <property type="entry name" value="LysR_substrate"/>
    <property type="match status" value="1"/>
</dbReference>
<dbReference type="Gene3D" id="1.10.10.10">
    <property type="entry name" value="Winged helix-like DNA-binding domain superfamily/Winged helix DNA-binding domain"/>
    <property type="match status" value="1"/>
</dbReference>
<dbReference type="SUPFAM" id="SSF53850">
    <property type="entry name" value="Periplasmic binding protein-like II"/>
    <property type="match status" value="1"/>
</dbReference>
<dbReference type="GO" id="GO:0003700">
    <property type="term" value="F:DNA-binding transcription factor activity"/>
    <property type="evidence" value="ECO:0007669"/>
    <property type="project" value="InterPro"/>
</dbReference>
<proteinExistence type="inferred from homology"/>
<name>A0A1H2BKX3_9PSED</name>
<evidence type="ECO:0000256" key="1">
    <source>
        <dbReference type="ARBA" id="ARBA00009437"/>
    </source>
</evidence>
<dbReference type="PANTHER" id="PTHR30537:SF5">
    <property type="entry name" value="HTH-TYPE TRANSCRIPTIONAL ACTIVATOR TTDR-RELATED"/>
    <property type="match status" value="1"/>
</dbReference>
<dbReference type="AlphaFoldDB" id="A0A1H2BKX3"/>
<keyword evidence="3 6" id="KW-0238">DNA-binding</keyword>
<evidence type="ECO:0000313" key="7">
    <source>
        <dbReference type="Proteomes" id="UP000198481"/>
    </source>
</evidence>
<dbReference type="FunFam" id="1.10.10.10:FF:000001">
    <property type="entry name" value="LysR family transcriptional regulator"/>
    <property type="match status" value="1"/>
</dbReference>
<comment type="similarity">
    <text evidence="1">Belongs to the LysR transcriptional regulatory family.</text>
</comment>
<sequence length="295" mass="32014">MSDRFQELKVFVRAAETASFSAAARELGLSQPSISRIISELESRLNTRLLLRSTRRIVPTEAGQVFLQKARQILFDLEEADHVAMGMDSLKGVLRVALPSILAGRIVIPQLPKFLAVHPELKLELLTLDRMHDLVAEGADMAIRFGELEDSSFGFKRLAIENRLLVASPAFLAAMGTPQQPSDLTNFHSIAGPGGSASPGWNFSRDGVSTVVKMSPRIRVASAEAALASACSGLGFTIASAWICQAELQSGQLISVLPDWLLDSIAVNAVYPAGRVPSQKVRLFTEFLSEVMRSL</sequence>
<dbReference type="Gene3D" id="3.40.190.290">
    <property type="match status" value="1"/>
</dbReference>
<evidence type="ECO:0000259" key="5">
    <source>
        <dbReference type="PROSITE" id="PS50931"/>
    </source>
</evidence>
<dbReference type="PANTHER" id="PTHR30537">
    <property type="entry name" value="HTH-TYPE TRANSCRIPTIONAL REGULATOR"/>
    <property type="match status" value="1"/>
</dbReference>
<dbReference type="InterPro" id="IPR058163">
    <property type="entry name" value="LysR-type_TF_proteobact-type"/>
</dbReference>
<dbReference type="Proteomes" id="UP000198481">
    <property type="component" value="Chromosome I"/>
</dbReference>
<dbReference type="GO" id="GO:0006351">
    <property type="term" value="P:DNA-templated transcription"/>
    <property type="evidence" value="ECO:0007669"/>
    <property type="project" value="TreeGrafter"/>
</dbReference>
<evidence type="ECO:0000256" key="3">
    <source>
        <dbReference type="ARBA" id="ARBA00023125"/>
    </source>
</evidence>
<dbReference type="PROSITE" id="PS50931">
    <property type="entry name" value="HTH_LYSR"/>
    <property type="match status" value="1"/>
</dbReference>
<evidence type="ECO:0000256" key="2">
    <source>
        <dbReference type="ARBA" id="ARBA00023015"/>
    </source>
</evidence>
<dbReference type="GO" id="GO:0043565">
    <property type="term" value="F:sequence-specific DNA binding"/>
    <property type="evidence" value="ECO:0007669"/>
    <property type="project" value="TreeGrafter"/>
</dbReference>
<keyword evidence="4" id="KW-0804">Transcription</keyword>
<dbReference type="CDD" id="cd08422">
    <property type="entry name" value="PBP2_CrgA_like"/>
    <property type="match status" value="1"/>
</dbReference>
<evidence type="ECO:0000313" key="6">
    <source>
        <dbReference type="EMBL" id="SDT58784.1"/>
    </source>
</evidence>
<dbReference type="Pfam" id="PF00126">
    <property type="entry name" value="HTH_1"/>
    <property type="match status" value="1"/>
</dbReference>
<evidence type="ECO:0000256" key="4">
    <source>
        <dbReference type="ARBA" id="ARBA00023163"/>
    </source>
</evidence>
<feature type="domain" description="HTH lysR-type" evidence="5">
    <location>
        <begin position="3"/>
        <end position="60"/>
    </location>
</feature>
<accession>A0A1H2BKX3</accession>
<dbReference type="InterPro" id="IPR036388">
    <property type="entry name" value="WH-like_DNA-bd_sf"/>
</dbReference>
<dbReference type="PRINTS" id="PR00039">
    <property type="entry name" value="HTHLYSR"/>
</dbReference>